<protein>
    <submittedName>
        <fullName evidence="1">Uncharacterized protein</fullName>
    </submittedName>
</protein>
<name>A0A0A9G457_ARUDO</name>
<dbReference type="EMBL" id="GBRH01180570">
    <property type="protein sequence ID" value="JAE17326.1"/>
    <property type="molecule type" value="Transcribed_RNA"/>
</dbReference>
<reference evidence="1" key="1">
    <citation type="submission" date="2014-09" db="EMBL/GenBank/DDBJ databases">
        <authorList>
            <person name="Magalhaes I.L.F."/>
            <person name="Oliveira U."/>
            <person name="Santos F.R."/>
            <person name="Vidigal T.H.D.A."/>
            <person name="Brescovit A.D."/>
            <person name="Santos A.J."/>
        </authorList>
    </citation>
    <scope>NUCLEOTIDE SEQUENCE</scope>
    <source>
        <tissue evidence="1">Shoot tissue taken approximately 20 cm above the soil surface</tissue>
    </source>
</reference>
<reference evidence="1" key="2">
    <citation type="journal article" date="2015" name="Data Brief">
        <title>Shoot transcriptome of the giant reed, Arundo donax.</title>
        <authorList>
            <person name="Barrero R.A."/>
            <person name="Guerrero F.D."/>
            <person name="Moolhuijzen P."/>
            <person name="Goolsby J.A."/>
            <person name="Tidwell J."/>
            <person name="Bellgard S.E."/>
            <person name="Bellgard M.I."/>
        </authorList>
    </citation>
    <scope>NUCLEOTIDE SEQUENCE</scope>
    <source>
        <tissue evidence="1">Shoot tissue taken approximately 20 cm above the soil surface</tissue>
    </source>
</reference>
<accession>A0A0A9G457</accession>
<evidence type="ECO:0000313" key="1">
    <source>
        <dbReference type="EMBL" id="JAE17326.1"/>
    </source>
</evidence>
<dbReference type="AlphaFoldDB" id="A0A0A9G457"/>
<organism evidence="1">
    <name type="scientific">Arundo donax</name>
    <name type="common">Giant reed</name>
    <name type="synonym">Donax arundinaceus</name>
    <dbReference type="NCBI Taxonomy" id="35708"/>
    <lineage>
        <taxon>Eukaryota</taxon>
        <taxon>Viridiplantae</taxon>
        <taxon>Streptophyta</taxon>
        <taxon>Embryophyta</taxon>
        <taxon>Tracheophyta</taxon>
        <taxon>Spermatophyta</taxon>
        <taxon>Magnoliopsida</taxon>
        <taxon>Liliopsida</taxon>
        <taxon>Poales</taxon>
        <taxon>Poaceae</taxon>
        <taxon>PACMAD clade</taxon>
        <taxon>Arundinoideae</taxon>
        <taxon>Arundineae</taxon>
        <taxon>Arundo</taxon>
    </lineage>
</organism>
<proteinExistence type="predicted"/>
<sequence>MPYPFYYLPMGKGMRQSHMWGRKALPQIHKMPWAAHCEVTDSGVTSIKSERKLALYCLRRGLKIVGYDVKS</sequence>